<gene>
    <name evidence="1" type="ORF">Phi17218_043</name>
</gene>
<sequence>MAQKQEVNSPVVGMNRGANISAMKPQEYSFALNVNFQNDVGEESVLKLEASNLLATEFKSGYKVVGFKNDITTNATYFFLTNPTTGISEFGRIKDNQTLPFLGDEEEVECSSCDKRIKLSEPLEEQTQVAIQLYETLLEDSCNKCLNLNIDKPIKSHNIQIKNEKCGNSLYFTDAYNVYRYIQLDNLDIYSYTGDISCGEDNTTPVCLDCDKLRVFRLYSEANLIPEEILLGGSLPLGTYEFLMAYSDNLGNELSEYFAITSPIYIFNENDNILEQQDLNKVTNFSIKVKVESLDTTFKYYKVVVIQNTSLDGAIKYVEEGIHSTTDNSILYTTDKGKTETSINSIFRVRPNILTLKGITQANNYLIGYGTEVEKEWNLQPIVNLLGSFLKWQTHITTEEYYKKGVVEKGYMRDEVVPFSIRFHTNTGYKTALKPLVSRPAETEDLLQVNNLDSQSINNGGTICNSELRDKKWQFYNTAKEEGYCSLSEEVEVNIITEETERNCTVSNAVSVSSGRFTITDIEDFVSIEDTINEILETGNCQSVVFSFCSQLNLDSTPNCTPNFENCTSPSLINQYFKIGSINNPVETLNYKNFPEEYRKLSPNSYCEPYATDNEGNNVTDTEFKEQYVPAILVGPITLASKNVYSKNFIFTNDKPNYAESLVFLGESSQQLATNYYNEHFGGTTDISSIQLEDFNVSCSSSIFSVKVHESSLWFEVDIKDKEDFILEVTKLVKTSKTDMWNDSTESRISVFDNPYSGTSLYCDIFNNSEGHQVLVEKTSSGLKFKQSTAEAGTSSTTVSTKLYIAVEAPYSTNTKGAQYTIKPANGCYGVGVRDIELKSLTVDYSGISFDKVQTYVADCDFNVPVVDDCSLIPSKFGSFAYWESTEEYPDNPELYDSSNLVITEEDIPSSIREDFESKFTSYSSNGTYKLKGSTNLTCTPIRHFKFPDNAVSPFIYNSNQVGFSSAIIYPLGVTIDETVINAFLDLAVKNNLVTQEQRDSIVSYEIFRGDRSIDKSIIAKGLMYDMYEYEEKNKTILYSNYPYNDLGEDILNYKDSNRNSLIPHPYGGSKNHNFTLHTPETDYQRPTLPTELKVESYMFGKSRGATDEVEDHPKWVILGSEATKLASKLATAETLSEAALNVASAYSGNNLFFGGLATGGTFAGIIFASIAAGFQVFDSILFKYGRYKYEWLKTFRNLGTPQNFANYYSSVGDYNYIKNIQTEGNLLRSINVGKYLKDGKKILIDNVNAEEIQINNIKREDSVFLSFGKDYPLNYSSEYQNYDNNKDNQSQASRFYSSETNNCQTGRSEEAIRNIASPYVALKNYLPAQYGTIDSVKWLSTSYKGDLLRPKNTCLPIFGGDVFISRHSLKRKMPLFLRDAFDLESLIPFNYKFYGNIGEEPRYFCNYEVPNKTNIDKGFPSIESEYNFDCLTGSRDFYIEPPTKFYLYYYGVVNFLTETTINTNFRYGKKEPENNFYPNVGDYMDWTQEKKVSIGARNTFFYNFNYSKNITTSLYRTLPATYSKKEYDCRYDEPNGGIYSLQDNSENDLSDPWLTFRPLDKFSFSSSNGELTEIRGIENDQILVRFTDTMEVHNAVDTTVDDGSRPEVDILGNGGLFSRRTRDFSKTDLGKYGSQHSEMSSNEFGHFFTDCKRGSIIQVMPSSQGVKEISKFGSQNRPNGMFNWFKEHLPFKILKSKVVNYEEINTDNAYNGIGLTVGYDDRYKRVFFTKKDYNPLKDMTYDGGSFYKLEGYEDIISQYITDGFTYEGIEGDQLKFTKETSGITESTDIYATFDTTSMQPTDGISASIALNAWFDAFKLSKPNYTGKLYIIPYGAENYVSFPTAIKNGNIFATSSTAWNEIAILPDNLNTPQWDAPKDVLLLAFIDESNSSYHNTRVSNGFAAPQQPTATFLTDYSNFKEDYTNHYEYFKAALYPIVQSTTGAGGALVLQALAALKGKLLSQQEINNTNTVVDVSLLLSENPYIGYPLPNTTPQEYLEPLENFGWTGFYDKVTPASEVFTGTQFKADLDNLVNDSESASTIEVRYEPLVKVELEDKEYFEDASWTLAYDPLKQSWISYYSFTPNYYIAHNNYFQTGVKDKGLWSHNLTNKSFRVFYGDKHDSSVVFATKTDLKETKLNSVSFKSDTKRYHDEYDFAYRNDVTWDKATIWSTKENSGNLNLVPQKTLSQIPKYPIKRSSIEQDILITNSEDLWSFDYFWNRVKSNSNNQPIWKKDINDIGKEINPKAVSMNGKKVLETLSGTAFNVMLTYSGDTRYEVDLQWVINNESN</sequence>
<accession>A0A0S2MWZ9</accession>
<proteinExistence type="predicted"/>
<name>A0A0S2MWZ9_9CAUD</name>
<organism evidence="1 2">
    <name type="scientific">Cellulophaga phage phi17:2_18</name>
    <dbReference type="NCBI Taxonomy" id="1747283"/>
    <lineage>
        <taxon>Viruses</taxon>
        <taxon>Duplodnaviria</taxon>
        <taxon>Heunggongvirae</taxon>
        <taxon>Uroviricota</taxon>
        <taxon>Caudoviricetes</taxon>
        <taxon>Lightbulbvirus</taxon>
        <taxon>Lightbulbvirus Cba172</taxon>
    </lineage>
</organism>
<evidence type="ECO:0000313" key="1">
    <source>
        <dbReference type="EMBL" id="ALO80446.1"/>
    </source>
</evidence>
<protein>
    <submittedName>
        <fullName evidence="1">Structural protein</fullName>
    </submittedName>
</protein>
<dbReference type="Proteomes" id="UP000226403">
    <property type="component" value="Segment"/>
</dbReference>
<dbReference type="EMBL" id="KT962247">
    <property type="protein sequence ID" value="ALO80446.1"/>
    <property type="molecule type" value="Genomic_DNA"/>
</dbReference>
<reference evidence="1 2" key="1">
    <citation type="submission" date="2015-10" db="EMBL/GenBank/DDBJ databases">
        <title>Large-scale maps of variable infection efficiencies in aquatic Bacteriodetes phage-host model systems.</title>
        <authorList>
            <person name="Holmfeldt K."/>
            <person name="Solonenko N."/>
            <person name="Howard-Varona C."/>
            <person name="Moreno M."/>
            <person name="Malmstrom R.R."/>
            <person name="Blow M.J."/>
            <person name="Sullivan M.B."/>
        </authorList>
    </citation>
    <scope>NUCLEOTIDE SEQUENCE [LARGE SCALE GENOMIC DNA]</scope>
</reference>
<evidence type="ECO:0000313" key="2">
    <source>
        <dbReference type="Proteomes" id="UP000226403"/>
    </source>
</evidence>